<dbReference type="PANTHER" id="PTHR12137">
    <property type="entry name" value="CARBOHYDRATE SULFOTRANSFERASE"/>
    <property type="match status" value="1"/>
</dbReference>
<dbReference type="EC" id="2.8.2.-" evidence="9"/>
<dbReference type="PANTHER" id="PTHR12137:SF54">
    <property type="entry name" value="CARBOHYDRATE SULFOTRANSFERASE"/>
    <property type="match status" value="1"/>
</dbReference>
<evidence type="ECO:0000256" key="5">
    <source>
        <dbReference type="ARBA" id="ARBA00022989"/>
    </source>
</evidence>
<keyword evidence="11" id="KW-1185">Reference proteome</keyword>
<sequence length="284" mass="33968">MKKNLIGIAIACFIVCSFILYRNEFQGKPILLLPNGSNAATLLDENLDDEQYNSTLKERINHLKQFCKYHPNLYPNRKLVHQPLIDEILRVKYCWIEKVGSSFMKSFFRHFQNYTLARNTTLNRQTKHGSTDKDINQQQHKGDNYTRIMIVRDPFERLLSGYIDKFFLPSPIFWKKRGRYIIKHFRPNSSVKEQSCGHNVTFLEFIQYVVHVSTREKNMEEPHFTPMHTHCKPCLIHYDYVWKNGNDNAGFQTCYKTSYKYERTPYRWFRFPNGQRTFIFGCYL</sequence>
<keyword evidence="3 9" id="KW-0808">Transferase</keyword>
<evidence type="ECO:0000256" key="4">
    <source>
        <dbReference type="ARBA" id="ARBA00022692"/>
    </source>
</evidence>
<dbReference type="Proteomes" id="UP000683360">
    <property type="component" value="Unassembled WGS sequence"/>
</dbReference>
<evidence type="ECO:0000313" key="11">
    <source>
        <dbReference type="Proteomes" id="UP000683360"/>
    </source>
</evidence>
<evidence type="ECO:0000256" key="3">
    <source>
        <dbReference type="ARBA" id="ARBA00022679"/>
    </source>
</evidence>
<comment type="similarity">
    <text evidence="2 9">Belongs to the sulfotransferase 2 family.</text>
</comment>
<keyword evidence="6 9" id="KW-0333">Golgi apparatus</keyword>
<keyword evidence="8 9" id="KW-0325">Glycoprotein</keyword>
<evidence type="ECO:0000313" key="10">
    <source>
        <dbReference type="EMBL" id="CAG2250518.1"/>
    </source>
</evidence>
<keyword evidence="7" id="KW-0472">Membrane</keyword>
<evidence type="ECO:0000256" key="8">
    <source>
        <dbReference type="ARBA" id="ARBA00023180"/>
    </source>
</evidence>
<reference evidence="10" key="1">
    <citation type="submission" date="2021-03" db="EMBL/GenBank/DDBJ databases">
        <authorList>
            <person name="Bekaert M."/>
        </authorList>
    </citation>
    <scope>NUCLEOTIDE SEQUENCE</scope>
</reference>
<gene>
    <name evidence="10" type="ORF">MEDL_62269</name>
</gene>
<dbReference type="GO" id="GO:0008146">
    <property type="term" value="F:sulfotransferase activity"/>
    <property type="evidence" value="ECO:0007669"/>
    <property type="project" value="InterPro"/>
</dbReference>
<keyword evidence="5" id="KW-1133">Transmembrane helix</keyword>
<organism evidence="10 11">
    <name type="scientific">Mytilus edulis</name>
    <name type="common">Blue mussel</name>
    <dbReference type="NCBI Taxonomy" id="6550"/>
    <lineage>
        <taxon>Eukaryota</taxon>
        <taxon>Metazoa</taxon>
        <taxon>Spiralia</taxon>
        <taxon>Lophotrochozoa</taxon>
        <taxon>Mollusca</taxon>
        <taxon>Bivalvia</taxon>
        <taxon>Autobranchia</taxon>
        <taxon>Pteriomorphia</taxon>
        <taxon>Mytilida</taxon>
        <taxon>Mytiloidea</taxon>
        <taxon>Mytilidae</taxon>
        <taxon>Mytilinae</taxon>
        <taxon>Mytilus</taxon>
    </lineage>
</organism>
<dbReference type="Pfam" id="PF03567">
    <property type="entry name" value="Sulfotransfer_2"/>
    <property type="match status" value="1"/>
</dbReference>
<evidence type="ECO:0000256" key="6">
    <source>
        <dbReference type="ARBA" id="ARBA00023034"/>
    </source>
</evidence>
<comment type="subcellular location">
    <subcellularLocation>
        <location evidence="1 9">Golgi apparatus membrane</location>
        <topology evidence="1 9">Single-pass type II membrane protein</topology>
    </subcellularLocation>
</comment>
<dbReference type="InterPro" id="IPR018011">
    <property type="entry name" value="Carb_sulfotrans_8-10"/>
</dbReference>
<comment type="caution">
    <text evidence="10">The sequence shown here is derived from an EMBL/GenBank/DDBJ whole genome shotgun (WGS) entry which is preliminary data.</text>
</comment>
<keyword evidence="9" id="KW-0119">Carbohydrate metabolism</keyword>
<dbReference type="EMBL" id="CAJPWZ010003055">
    <property type="protein sequence ID" value="CAG2250518.1"/>
    <property type="molecule type" value="Genomic_DNA"/>
</dbReference>
<proteinExistence type="inferred from homology"/>
<evidence type="ECO:0000256" key="9">
    <source>
        <dbReference type="RuleBase" id="RU364020"/>
    </source>
</evidence>
<dbReference type="GO" id="GO:0016051">
    <property type="term" value="P:carbohydrate biosynthetic process"/>
    <property type="evidence" value="ECO:0007669"/>
    <property type="project" value="InterPro"/>
</dbReference>
<keyword evidence="9" id="KW-0735">Signal-anchor</keyword>
<evidence type="ECO:0000256" key="2">
    <source>
        <dbReference type="ARBA" id="ARBA00006339"/>
    </source>
</evidence>
<dbReference type="InterPro" id="IPR005331">
    <property type="entry name" value="Sulfotransferase"/>
</dbReference>
<dbReference type="GO" id="GO:0000139">
    <property type="term" value="C:Golgi membrane"/>
    <property type="evidence" value="ECO:0007669"/>
    <property type="project" value="UniProtKB-SubCell"/>
</dbReference>
<keyword evidence="4" id="KW-0812">Transmembrane</keyword>
<evidence type="ECO:0000256" key="7">
    <source>
        <dbReference type="ARBA" id="ARBA00023136"/>
    </source>
</evidence>
<evidence type="ECO:0000256" key="1">
    <source>
        <dbReference type="ARBA" id="ARBA00004323"/>
    </source>
</evidence>
<accession>A0A8S3UY87</accession>
<name>A0A8S3UY87_MYTED</name>
<protein>
    <recommendedName>
        <fullName evidence="9">Carbohydrate sulfotransferase</fullName>
        <ecNumber evidence="9">2.8.2.-</ecNumber>
    </recommendedName>
</protein>
<dbReference type="AlphaFoldDB" id="A0A8S3UY87"/>
<dbReference type="OrthoDB" id="6117100at2759"/>